<evidence type="ECO:0000259" key="6">
    <source>
        <dbReference type="Pfam" id="PF05199"/>
    </source>
</evidence>
<dbReference type="EMBL" id="CP036290">
    <property type="protein sequence ID" value="QDU83912.1"/>
    <property type="molecule type" value="Genomic_DNA"/>
</dbReference>
<comment type="similarity">
    <text evidence="2">Belongs to the GMC oxidoreductase family.</text>
</comment>
<dbReference type="InterPro" id="IPR007867">
    <property type="entry name" value="GMC_OxRtase_C"/>
</dbReference>
<feature type="domain" description="Glucose-methanol-choline oxidoreductase C-terminal" evidence="6">
    <location>
        <begin position="423"/>
        <end position="549"/>
    </location>
</feature>
<evidence type="ECO:0000313" key="7">
    <source>
        <dbReference type="EMBL" id="QDU83912.1"/>
    </source>
</evidence>
<dbReference type="Proteomes" id="UP000319342">
    <property type="component" value="Chromosome"/>
</dbReference>
<sequence>MIVDLAKDHPAELPHFDLVVVGTGPAGATLVNELAGSGLVIGVLESGRRSPTPAGDALRAVTSEGLPIKEYSRERVLGGTSTTWAGLSSPLDPIDMAPRPWIGGANGGASWPFERAALDPFYARAGERYRFPAPSAFAGSGFGELRTKGDLVVDFEGLEEKVFLARTEPQNFGREFTEVYDRPDVHLVLDATVTELLADARRGAVRALRVRSSSGAELEVTAERYVLATGGIENARLLLAAHGFGARGAGNEHDQVGRCFMNHPKNYRGIVRLARTVGSAPYLFGCMYRGFAGYAGLRLPERVQAERGLLNSYVRFEPLFPWSDSEGVESLVLMAKRTKFLVDHWRRRGEKRDEVVDLRDYSETGDDSDLQNARKSGADWIGLGWNVVRDARRVAWYAKYRVLDRKRPKITRVRLRNFMEMEPDPDNRVTLGTERDAFGVPLPRVASRCTELDRRSLAAIHAELARELERTGLGTLESDLVDGAEHLDPWPIDRDASHHLGTTRMGADPRTSVVDPHGRVHGIANLWAAGGSVFPTSGCANPTYTIVALSIRLADHLKSVPARPDATSNSSRGTTE</sequence>
<comment type="cofactor">
    <cofactor evidence="1">
        <name>FAD</name>
        <dbReference type="ChEBI" id="CHEBI:57692"/>
    </cofactor>
</comment>
<keyword evidence="8" id="KW-1185">Reference proteome</keyword>
<evidence type="ECO:0000256" key="1">
    <source>
        <dbReference type="ARBA" id="ARBA00001974"/>
    </source>
</evidence>
<evidence type="ECO:0000256" key="2">
    <source>
        <dbReference type="ARBA" id="ARBA00010790"/>
    </source>
</evidence>
<protein>
    <submittedName>
        <fullName evidence="7">Fructose dehydrogenase large subunit</fullName>
        <ecNumber evidence="7">1.1.99.11</ecNumber>
    </submittedName>
</protein>
<dbReference type="InterPro" id="IPR051473">
    <property type="entry name" value="P2Ox-like"/>
</dbReference>
<dbReference type="Pfam" id="PF05199">
    <property type="entry name" value="GMC_oxred_C"/>
    <property type="match status" value="1"/>
</dbReference>
<dbReference type="EC" id="1.1.99.11" evidence="7"/>
<evidence type="ECO:0000256" key="3">
    <source>
        <dbReference type="ARBA" id="ARBA00022630"/>
    </source>
</evidence>
<dbReference type="PANTHER" id="PTHR42784:SF1">
    <property type="entry name" value="PYRANOSE 2-OXIDASE"/>
    <property type="match status" value="1"/>
</dbReference>
<proteinExistence type="inferred from homology"/>
<organism evidence="7 8">
    <name type="scientific">Rohdeia mirabilis</name>
    <dbReference type="NCBI Taxonomy" id="2528008"/>
    <lineage>
        <taxon>Bacteria</taxon>
        <taxon>Pseudomonadati</taxon>
        <taxon>Planctomycetota</taxon>
        <taxon>Planctomycetia</taxon>
        <taxon>Planctomycetia incertae sedis</taxon>
        <taxon>Rohdeia</taxon>
    </lineage>
</organism>
<dbReference type="SUPFAM" id="SSF54373">
    <property type="entry name" value="FAD-linked reductases, C-terminal domain"/>
    <property type="match status" value="1"/>
</dbReference>
<keyword evidence="5 7" id="KW-0560">Oxidoreductase</keyword>
<dbReference type="InterPro" id="IPR036188">
    <property type="entry name" value="FAD/NAD-bd_sf"/>
</dbReference>
<reference evidence="7 8" key="1">
    <citation type="submission" date="2019-02" db="EMBL/GenBank/DDBJ databases">
        <title>Deep-cultivation of Planctomycetes and their phenomic and genomic characterization uncovers novel biology.</title>
        <authorList>
            <person name="Wiegand S."/>
            <person name="Jogler M."/>
            <person name="Boedeker C."/>
            <person name="Pinto D."/>
            <person name="Vollmers J."/>
            <person name="Rivas-Marin E."/>
            <person name="Kohn T."/>
            <person name="Peeters S.H."/>
            <person name="Heuer A."/>
            <person name="Rast P."/>
            <person name="Oberbeckmann S."/>
            <person name="Bunk B."/>
            <person name="Jeske O."/>
            <person name="Meyerdierks A."/>
            <person name="Storesund J.E."/>
            <person name="Kallscheuer N."/>
            <person name="Luecker S."/>
            <person name="Lage O.M."/>
            <person name="Pohl T."/>
            <person name="Merkel B.J."/>
            <person name="Hornburger P."/>
            <person name="Mueller R.-W."/>
            <person name="Bruemmer F."/>
            <person name="Labrenz M."/>
            <person name="Spormann A.M."/>
            <person name="Op den Camp H."/>
            <person name="Overmann J."/>
            <person name="Amann R."/>
            <person name="Jetten M.S.M."/>
            <person name="Mascher T."/>
            <person name="Medema M.H."/>
            <person name="Devos D.P."/>
            <person name="Kaster A.-K."/>
            <person name="Ovreas L."/>
            <person name="Rohde M."/>
            <person name="Galperin M.Y."/>
            <person name="Jogler C."/>
        </authorList>
    </citation>
    <scope>NUCLEOTIDE SEQUENCE [LARGE SCALE GENOMIC DNA]</scope>
    <source>
        <strain evidence="7 8">Pla163</strain>
    </source>
</reference>
<name>A0A518CXF8_9BACT</name>
<dbReference type="PANTHER" id="PTHR42784">
    <property type="entry name" value="PYRANOSE 2-OXIDASE"/>
    <property type="match status" value="1"/>
</dbReference>
<keyword evidence="4" id="KW-0274">FAD</keyword>
<keyword evidence="3" id="KW-0285">Flavoprotein</keyword>
<dbReference type="SUPFAM" id="SSF51905">
    <property type="entry name" value="FAD/NAD(P)-binding domain"/>
    <property type="match status" value="1"/>
</dbReference>
<evidence type="ECO:0000256" key="4">
    <source>
        <dbReference type="ARBA" id="ARBA00022827"/>
    </source>
</evidence>
<dbReference type="OrthoDB" id="9787779at2"/>
<evidence type="ECO:0000256" key="5">
    <source>
        <dbReference type="ARBA" id="ARBA00023002"/>
    </source>
</evidence>
<accession>A0A518CXF8</accession>
<dbReference type="Gene3D" id="3.50.50.60">
    <property type="entry name" value="FAD/NAD(P)-binding domain"/>
    <property type="match status" value="2"/>
</dbReference>
<dbReference type="GO" id="GO:0016614">
    <property type="term" value="F:oxidoreductase activity, acting on CH-OH group of donors"/>
    <property type="evidence" value="ECO:0007669"/>
    <property type="project" value="InterPro"/>
</dbReference>
<dbReference type="RefSeq" id="WP_145184475.1">
    <property type="nucleotide sequence ID" value="NZ_CP036290.1"/>
</dbReference>
<gene>
    <name evidence="7" type="primary">fdhL</name>
    <name evidence="7" type="ORF">Pla163_10130</name>
</gene>
<dbReference type="AlphaFoldDB" id="A0A518CXF8"/>
<evidence type="ECO:0000313" key="8">
    <source>
        <dbReference type="Proteomes" id="UP000319342"/>
    </source>
</evidence>